<sequence length="193" mass="21163">MASSFRSERLIYRAPEDTPQDKAFILSLQSDRACAENATGYLVKPMSSADVDIFLRQLQDCLLGVLVCLPESSAPLTTKPIGYVNLKSASHPHHRNSTMSIQICREEQGKGYGSEAIKWALEWGFLAAGLHRLVPLKSSGCEYQASEVKSVVAFPRPSVVLILTDAEVSALNDMKSKLRTYPAVFLSNDMAIA</sequence>
<dbReference type="SUPFAM" id="SSF55729">
    <property type="entry name" value="Acyl-CoA N-acyltransferases (Nat)"/>
    <property type="match status" value="1"/>
</dbReference>
<comment type="caution">
    <text evidence="2">The sequence shown here is derived from an EMBL/GenBank/DDBJ whole genome shotgun (WGS) entry which is preliminary data.</text>
</comment>
<protein>
    <recommendedName>
        <fullName evidence="1">N-acetyltransferase domain-containing protein</fullName>
    </recommendedName>
</protein>
<dbReference type="CDD" id="cd04301">
    <property type="entry name" value="NAT_SF"/>
    <property type="match status" value="1"/>
</dbReference>
<feature type="domain" description="N-acetyltransferase" evidence="1">
    <location>
        <begin position="9"/>
        <end position="134"/>
    </location>
</feature>
<evidence type="ECO:0000259" key="1">
    <source>
        <dbReference type="Pfam" id="PF13302"/>
    </source>
</evidence>
<keyword evidence="3" id="KW-1185">Reference proteome</keyword>
<dbReference type="Pfam" id="PF13302">
    <property type="entry name" value="Acetyltransf_3"/>
    <property type="match status" value="1"/>
</dbReference>
<reference evidence="2 3" key="1">
    <citation type="submission" date="2020-03" db="EMBL/GenBank/DDBJ databases">
        <title>Draft Genome Sequence of Cudoniella acicularis.</title>
        <authorList>
            <person name="Buettner E."/>
            <person name="Kellner H."/>
        </authorList>
    </citation>
    <scope>NUCLEOTIDE SEQUENCE [LARGE SCALE GENOMIC DNA]</scope>
    <source>
        <strain evidence="2 3">DSM 108380</strain>
    </source>
</reference>
<evidence type="ECO:0000313" key="3">
    <source>
        <dbReference type="Proteomes" id="UP000566819"/>
    </source>
</evidence>
<dbReference type="GO" id="GO:0016747">
    <property type="term" value="F:acyltransferase activity, transferring groups other than amino-acyl groups"/>
    <property type="evidence" value="ECO:0007669"/>
    <property type="project" value="InterPro"/>
</dbReference>
<dbReference type="EMBL" id="JAAMPI010002132">
    <property type="protein sequence ID" value="KAF4618147.1"/>
    <property type="molecule type" value="Genomic_DNA"/>
</dbReference>
<dbReference type="InterPro" id="IPR016181">
    <property type="entry name" value="Acyl_CoA_acyltransferase"/>
</dbReference>
<dbReference type="InterPro" id="IPR000182">
    <property type="entry name" value="GNAT_dom"/>
</dbReference>
<gene>
    <name evidence="2" type="ORF">G7Y89_g14961</name>
</gene>
<proteinExistence type="predicted"/>
<organism evidence="2 3">
    <name type="scientific">Cudoniella acicularis</name>
    <dbReference type="NCBI Taxonomy" id="354080"/>
    <lineage>
        <taxon>Eukaryota</taxon>
        <taxon>Fungi</taxon>
        <taxon>Dikarya</taxon>
        <taxon>Ascomycota</taxon>
        <taxon>Pezizomycotina</taxon>
        <taxon>Leotiomycetes</taxon>
        <taxon>Helotiales</taxon>
        <taxon>Tricladiaceae</taxon>
        <taxon>Cudoniella</taxon>
    </lineage>
</organism>
<accession>A0A8H4VQA9</accession>
<name>A0A8H4VQA9_9HELO</name>
<dbReference type="AlphaFoldDB" id="A0A8H4VQA9"/>
<dbReference type="OrthoDB" id="64477at2759"/>
<dbReference type="Proteomes" id="UP000566819">
    <property type="component" value="Unassembled WGS sequence"/>
</dbReference>
<evidence type="ECO:0000313" key="2">
    <source>
        <dbReference type="EMBL" id="KAF4618147.1"/>
    </source>
</evidence>
<dbReference type="Gene3D" id="3.40.630.30">
    <property type="match status" value="1"/>
</dbReference>